<sequence length="56" mass="5836">MAAGEGAVLIRRTVDGNPGAVLEFSVPEWQVFTDALRRGEFDDLAAGSGSGPTESQ</sequence>
<accession>A0ABP6ZEC1</accession>
<evidence type="ECO:0008006" key="3">
    <source>
        <dbReference type="Google" id="ProtNLM"/>
    </source>
</evidence>
<dbReference type="EMBL" id="BAAAZO010000003">
    <property type="protein sequence ID" value="GAA3604977.1"/>
    <property type="molecule type" value="Genomic_DNA"/>
</dbReference>
<evidence type="ECO:0000313" key="2">
    <source>
        <dbReference type="Proteomes" id="UP001501074"/>
    </source>
</evidence>
<gene>
    <name evidence="1" type="ORF">GCM10022223_20860</name>
</gene>
<organism evidence="1 2">
    <name type="scientific">Kineosporia mesophila</name>
    <dbReference type="NCBI Taxonomy" id="566012"/>
    <lineage>
        <taxon>Bacteria</taxon>
        <taxon>Bacillati</taxon>
        <taxon>Actinomycetota</taxon>
        <taxon>Actinomycetes</taxon>
        <taxon>Kineosporiales</taxon>
        <taxon>Kineosporiaceae</taxon>
        <taxon>Kineosporia</taxon>
    </lineage>
</organism>
<comment type="caution">
    <text evidence="1">The sequence shown here is derived from an EMBL/GenBank/DDBJ whole genome shotgun (WGS) entry which is preliminary data.</text>
</comment>
<dbReference type="Proteomes" id="UP001501074">
    <property type="component" value="Unassembled WGS sequence"/>
</dbReference>
<protein>
    <recommendedName>
        <fullName evidence="3">DUF397 domain-containing protein</fullName>
    </recommendedName>
</protein>
<name>A0ABP6ZEC1_9ACTN</name>
<evidence type="ECO:0000313" key="1">
    <source>
        <dbReference type="EMBL" id="GAA3604977.1"/>
    </source>
</evidence>
<reference evidence="2" key="1">
    <citation type="journal article" date="2019" name="Int. J. Syst. Evol. Microbiol.">
        <title>The Global Catalogue of Microorganisms (GCM) 10K type strain sequencing project: providing services to taxonomists for standard genome sequencing and annotation.</title>
        <authorList>
            <consortium name="The Broad Institute Genomics Platform"/>
            <consortium name="The Broad Institute Genome Sequencing Center for Infectious Disease"/>
            <person name="Wu L."/>
            <person name="Ma J."/>
        </authorList>
    </citation>
    <scope>NUCLEOTIDE SEQUENCE [LARGE SCALE GENOMIC DNA]</scope>
    <source>
        <strain evidence="2">JCM 16902</strain>
    </source>
</reference>
<keyword evidence="2" id="KW-1185">Reference proteome</keyword>
<proteinExistence type="predicted"/>